<keyword evidence="5" id="KW-0597">Phosphoprotein</keyword>
<evidence type="ECO:0000313" key="13">
    <source>
        <dbReference type="EMBL" id="EAR28296.1"/>
    </source>
</evidence>
<keyword evidence="10" id="KW-0812">Transmembrane</keyword>
<keyword evidence="6" id="KW-0808">Transferase</keyword>
<proteinExistence type="predicted"/>
<dbReference type="PROSITE" id="PS50109">
    <property type="entry name" value="HIS_KIN"/>
    <property type="match status" value="1"/>
</dbReference>
<dbReference type="Pfam" id="PF00512">
    <property type="entry name" value="HisKA"/>
    <property type="match status" value="1"/>
</dbReference>
<evidence type="ECO:0000256" key="1">
    <source>
        <dbReference type="ARBA" id="ARBA00000085"/>
    </source>
</evidence>
<keyword evidence="8" id="KW-0418">Kinase</keyword>
<dbReference type="InterPro" id="IPR003660">
    <property type="entry name" value="HAMP_dom"/>
</dbReference>
<evidence type="ECO:0000259" key="12">
    <source>
        <dbReference type="PROSITE" id="PS50885"/>
    </source>
</evidence>
<comment type="catalytic activity">
    <reaction evidence="1">
        <text>ATP + protein L-histidine = ADP + protein N-phospho-L-histidine.</text>
        <dbReference type="EC" id="2.7.13.3"/>
    </reaction>
</comment>
<dbReference type="InterPro" id="IPR036890">
    <property type="entry name" value="HATPase_C_sf"/>
</dbReference>
<evidence type="ECO:0000256" key="2">
    <source>
        <dbReference type="ARBA" id="ARBA00004651"/>
    </source>
</evidence>
<dbReference type="GO" id="GO:0005524">
    <property type="term" value="F:ATP binding"/>
    <property type="evidence" value="ECO:0007669"/>
    <property type="project" value="UniProtKB-KW"/>
</dbReference>
<dbReference type="SUPFAM" id="SSF55874">
    <property type="entry name" value="ATPase domain of HSP90 chaperone/DNA topoisomerase II/histidine kinase"/>
    <property type="match status" value="1"/>
</dbReference>
<dbReference type="eggNOG" id="COG2205">
    <property type="taxonomic scope" value="Bacteria"/>
</dbReference>
<feature type="domain" description="Histidine kinase" evidence="11">
    <location>
        <begin position="219"/>
        <end position="429"/>
    </location>
</feature>
<dbReference type="EMBL" id="AAOH01000004">
    <property type="protein sequence ID" value="EAR28296.1"/>
    <property type="molecule type" value="Genomic_DNA"/>
</dbReference>
<evidence type="ECO:0000256" key="10">
    <source>
        <dbReference type="SAM" id="Phobius"/>
    </source>
</evidence>
<keyword evidence="10" id="KW-1133">Transmembrane helix</keyword>
<dbReference type="Gene3D" id="3.30.565.10">
    <property type="entry name" value="Histidine kinase-like ATPase, C-terminal domain"/>
    <property type="match status" value="1"/>
</dbReference>
<dbReference type="EC" id="2.7.13.3" evidence="3"/>
<dbReference type="InterPro" id="IPR004358">
    <property type="entry name" value="Sig_transdc_His_kin-like_C"/>
</dbReference>
<keyword evidence="7" id="KW-0547">Nucleotide-binding</keyword>
<evidence type="ECO:0000259" key="11">
    <source>
        <dbReference type="PROSITE" id="PS50109"/>
    </source>
</evidence>
<dbReference type="InterPro" id="IPR036097">
    <property type="entry name" value="HisK_dim/P_sf"/>
</dbReference>
<comment type="subcellular location">
    <subcellularLocation>
        <location evidence="2">Cell membrane</location>
        <topology evidence="2">Multi-pass membrane protein</topology>
    </subcellularLocation>
</comment>
<dbReference type="Gene3D" id="1.10.287.130">
    <property type="match status" value="1"/>
</dbReference>
<evidence type="ECO:0000313" key="14">
    <source>
        <dbReference type="Proteomes" id="UP000006201"/>
    </source>
</evidence>
<dbReference type="CDD" id="cd00082">
    <property type="entry name" value="HisKA"/>
    <property type="match status" value="1"/>
</dbReference>
<dbReference type="InterPro" id="IPR050980">
    <property type="entry name" value="2C_sensor_his_kinase"/>
</dbReference>
<protein>
    <recommendedName>
        <fullName evidence="3">histidine kinase</fullName>
        <ecNumber evidence="3">2.7.13.3</ecNumber>
    </recommendedName>
</protein>
<dbReference type="InterPro" id="IPR003594">
    <property type="entry name" value="HATPase_dom"/>
</dbReference>
<evidence type="ECO:0000256" key="7">
    <source>
        <dbReference type="ARBA" id="ARBA00022741"/>
    </source>
</evidence>
<keyword evidence="9" id="KW-0067">ATP-binding</keyword>
<dbReference type="InterPro" id="IPR003661">
    <property type="entry name" value="HisK_dim/P_dom"/>
</dbReference>
<dbReference type="Pfam" id="PF02518">
    <property type="entry name" value="HATPase_c"/>
    <property type="match status" value="1"/>
</dbReference>
<dbReference type="AlphaFoldDB" id="A4CA88"/>
<keyword evidence="10" id="KW-0472">Membrane</keyword>
<dbReference type="PROSITE" id="PS50885">
    <property type="entry name" value="HAMP"/>
    <property type="match status" value="1"/>
</dbReference>
<evidence type="ECO:0000256" key="5">
    <source>
        <dbReference type="ARBA" id="ARBA00022553"/>
    </source>
</evidence>
<feature type="transmembrane region" description="Helical" evidence="10">
    <location>
        <begin position="140"/>
        <end position="163"/>
    </location>
</feature>
<evidence type="ECO:0000256" key="6">
    <source>
        <dbReference type="ARBA" id="ARBA00022679"/>
    </source>
</evidence>
<dbReference type="OrthoDB" id="9804645at2"/>
<evidence type="ECO:0000256" key="3">
    <source>
        <dbReference type="ARBA" id="ARBA00012438"/>
    </source>
</evidence>
<dbReference type="SMART" id="SM00388">
    <property type="entry name" value="HisKA"/>
    <property type="match status" value="1"/>
</dbReference>
<keyword evidence="4" id="KW-1003">Cell membrane</keyword>
<dbReference type="GO" id="GO:0000155">
    <property type="term" value="F:phosphorelay sensor kinase activity"/>
    <property type="evidence" value="ECO:0007669"/>
    <property type="project" value="InterPro"/>
</dbReference>
<dbReference type="PANTHER" id="PTHR44936">
    <property type="entry name" value="SENSOR PROTEIN CREC"/>
    <property type="match status" value="1"/>
</dbReference>
<dbReference type="InterPro" id="IPR005467">
    <property type="entry name" value="His_kinase_dom"/>
</dbReference>
<dbReference type="SMART" id="SM00387">
    <property type="entry name" value="HATPase_c"/>
    <property type="match status" value="1"/>
</dbReference>
<feature type="domain" description="HAMP" evidence="12">
    <location>
        <begin position="159"/>
        <end position="211"/>
    </location>
</feature>
<dbReference type="STRING" id="87626.PTD2_20812"/>
<reference evidence="13 14" key="1">
    <citation type="submission" date="2006-02" db="EMBL/GenBank/DDBJ databases">
        <authorList>
            <person name="Moran M.A."/>
            <person name="Kjelleberg S."/>
            <person name="Egan S."/>
            <person name="Saunders N."/>
            <person name="Thomas T."/>
            <person name="Ferriera S."/>
            <person name="Johnson J."/>
            <person name="Kravitz S."/>
            <person name="Halpern A."/>
            <person name="Remington K."/>
            <person name="Beeson K."/>
            <person name="Tran B."/>
            <person name="Rogers Y.-H."/>
            <person name="Friedman R."/>
            <person name="Venter J.C."/>
        </authorList>
    </citation>
    <scope>NUCLEOTIDE SEQUENCE [LARGE SCALE GENOMIC DNA]</scope>
    <source>
        <strain evidence="13 14">D2</strain>
    </source>
</reference>
<dbReference type="SUPFAM" id="SSF47384">
    <property type="entry name" value="Homodimeric domain of signal transducing histidine kinase"/>
    <property type="match status" value="1"/>
</dbReference>
<gene>
    <name evidence="13" type="ORF">PTD2_20812</name>
</gene>
<name>A4CA88_9GAMM</name>
<comment type="caution">
    <text evidence="13">The sequence shown here is derived from an EMBL/GenBank/DDBJ whole genome shotgun (WGS) entry which is preliminary data.</text>
</comment>
<organism evidence="13 14">
    <name type="scientific">Pseudoalteromonas tunicata D2</name>
    <dbReference type="NCBI Taxonomy" id="87626"/>
    <lineage>
        <taxon>Bacteria</taxon>
        <taxon>Pseudomonadati</taxon>
        <taxon>Pseudomonadota</taxon>
        <taxon>Gammaproteobacteria</taxon>
        <taxon>Alteromonadales</taxon>
        <taxon>Pseudoalteromonadaceae</taxon>
        <taxon>Pseudoalteromonas</taxon>
    </lineage>
</organism>
<dbReference type="RefSeq" id="WP_009840127.1">
    <property type="nucleotide sequence ID" value="NZ_CH959301.1"/>
</dbReference>
<evidence type="ECO:0000256" key="4">
    <source>
        <dbReference type="ARBA" id="ARBA00022475"/>
    </source>
</evidence>
<keyword evidence="14" id="KW-1185">Reference proteome</keyword>
<evidence type="ECO:0000256" key="8">
    <source>
        <dbReference type="ARBA" id="ARBA00022777"/>
    </source>
</evidence>
<dbReference type="Proteomes" id="UP000006201">
    <property type="component" value="Unassembled WGS sequence"/>
</dbReference>
<dbReference type="GO" id="GO:0005886">
    <property type="term" value="C:plasma membrane"/>
    <property type="evidence" value="ECO:0007669"/>
    <property type="project" value="UniProtKB-SubCell"/>
</dbReference>
<sequence>MRNLTLSLLAVVLIATMGLGWMFDALYNQYSEQSELNQNDPLMVLEPLGQNMADTLNSQPHPNEFITDWPNNNAYTLALTSINQTLIPPALKNDLLNGKPLVLETDTDLTLYYYLANHASVLMLRAPMLNPNRDNADLRLVLTSLFYFVMLLLMVAWLAPLALRLLALRKTAKLFGEGQLNQRISVGSISYIKDIETEFNHMAERIEALVNDVKLLSSAVSHDLRTPLARIRFGIDTLQEEDDPVLRKRYEQRISDNVDEMVDLVETLLNYARLDQAMISLTKSAVNVNDLVTHCLKNKTCDGRTLNYLPAATPCFIDGDQAYLNILINNLVQNALQYCKQHVTIEVFMQSDTVSINISDDGPGIAPDLYATMLQPFTRGELHRQTIKGFGMGLAIATRVTKWHHGTLTIGKSDTLGGAKFSLTLPKKNVKDASIAQQ</sequence>
<dbReference type="PRINTS" id="PR00344">
    <property type="entry name" value="BCTRLSENSOR"/>
</dbReference>
<dbReference type="PANTHER" id="PTHR44936:SF10">
    <property type="entry name" value="SENSOR PROTEIN RSTB"/>
    <property type="match status" value="1"/>
</dbReference>
<dbReference type="HOGENOM" id="CLU_000445_89_27_6"/>
<accession>A4CA88</accession>
<evidence type="ECO:0000256" key="9">
    <source>
        <dbReference type="ARBA" id="ARBA00022840"/>
    </source>
</evidence>